<organism evidence="1 2">
    <name type="scientific">Mucor plumbeus</name>
    <dbReference type="NCBI Taxonomy" id="97098"/>
    <lineage>
        <taxon>Eukaryota</taxon>
        <taxon>Fungi</taxon>
        <taxon>Fungi incertae sedis</taxon>
        <taxon>Mucoromycota</taxon>
        <taxon>Mucoromycotina</taxon>
        <taxon>Mucoromycetes</taxon>
        <taxon>Mucorales</taxon>
        <taxon>Mucorineae</taxon>
        <taxon>Mucoraceae</taxon>
        <taxon>Mucor</taxon>
    </lineage>
</organism>
<dbReference type="AlphaFoldDB" id="A0A8H7QL27"/>
<protein>
    <submittedName>
        <fullName evidence="1">Uncharacterized protein</fullName>
    </submittedName>
</protein>
<comment type="caution">
    <text evidence="1">The sequence shown here is derived from an EMBL/GenBank/DDBJ whole genome shotgun (WGS) entry which is preliminary data.</text>
</comment>
<gene>
    <name evidence="1" type="ORF">INT46_004881</name>
</gene>
<reference evidence="1" key="1">
    <citation type="submission" date="2020-12" db="EMBL/GenBank/DDBJ databases">
        <title>Metabolic potential, ecology and presence of endohyphal bacteria is reflected in genomic diversity of Mucoromycotina.</title>
        <authorList>
            <person name="Muszewska A."/>
            <person name="Okrasinska A."/>
            <person name="Steczkiewicz K."/>
            <person name="Drgas O."/>
            <person name="Orlowska M."/>
            <person name="Perlinska-Lenart U."/>
            <person name="Aleksandrzak-Piekarczyk T."/>
            <person name="Szatraj K."/>
            <person name="Zielenkiewicz U."/>
            <person name="Pilsyk S."/>
            <person name="Malc E."/>
            <person name="Mieczkowski P."/>
            <person name="Kruszewska J.S."/>
            <person name="Biernat P."/>
            <person name="Pawlowska J."/>
        </authorList>
    </citation>
    <scope>NUCLEOTIDE SEQUENCE</scope>
    <source>
        <strain evidence="1">CBS 226.32</strain>
    </source>
</reference>
<sequence>MSRYVGAVSWLPRPTKDVITFCVGSPLKLPIHLLLPPSSWSLF</sequence>
<accession>A0A8H7QL27</accession>
<dbReference type="Proteomes" id="UP000650833">
    <property type="component" value="Unassembled WGS sequence"/>
</dbReference>
<name>A0A8H7QL27_9FUNG</name>
<evidence type="ECO:0000313" key="1">
    <source>
        <dbReference type="EMBL" id="KAG2194627.1"/>
    </source>
</evidence>
<keyword evidence="2" id="KW-1185">Reference proteome</keyword>
<evidence type="ECO:0000313" key="2">
    <source>
        <dbReference type="Proteomes" id="UP000650833"/>
    </source>
</evidence>
<proteinExistence type="predicted"/>
<dbReference type="EMBL" id="JAEPRC010000573">
    <property type="protein sequence ID" value="KAG2194627.1"/>
    <property type="molecule type" value="Genomic_DNA"/>
</dbReference>